<protein>
    <submittedName>
        <fullName evidence="1">Uncharacterized protein</fullName>
    </submittedName>
</protein>
<gene>
    <name evidence="1" type="ORF">SAMN04488101_102763</name>
</gene>
<accession>A0A1W2BSF4</accession>
<proteinExistence type="predicted"/>
<sequence>MIFKFCIDVQNKNIKIGTEIKTFEMCKNLFFFALNYLTIKL</sequence>
<evidence type="ECO:0000313" key="2">
    <source>
        <dbReference type="Proteomes" id="UP000192678"/>
    </source>
</evidence>
<keyword evidence="2" id="KW-1185">Reference proteome</keyword>
<dbReference type="STRING" id="475255.SAMN04488101_102763"/>
<dbReference type="Proteomes" id="UP000192678">
    <property type="component" value="Unassembled WGS sequence"/>
</dbReference>
<name>A0A1W2BSF4_9SPHI</name>
<reference evidence="1 2" key="1">
    <citation type="submission" date="2017-04" db="EMBL/GenBank/DDBJ databases">
        <authorList>
            <person name="Afonso C.L."/>
            <person name="Miller P.J."/>
            <person name="Scott M.A."/>
            <person name="Spackman E."/>
            <person name="Goraichik I."/>
            <person name="Dimitrov K.M."/>
            <person name="Suarez D.L."/>
            <person name="Swayne D.E."/>
        </authorList>
    </citation>
    <scope>NUCLEOTIDE SEQUENCE [LARGE SCALE GENOMIC DNA]</scope>
    <source>
        <strain evidence="1 2">DSM 19625</strain>
    </source>
</reference>
<dbReference type="AlphaFoldDB" id="A0A1W2BSF4"/>
<dbReference type="EMBL" id="FWYB01000002">
    <property type="protein sequence ID" value="SMC75907.1"/>
    <property type="molecule type" value="Genomic_DNA"/>
</dbReference>
<evidence type="ECO:0000313" key="1">
    <source>
        <dbReference type="EMBL" id="SMC75907.1"/>
    </source>
</evidence>
<organism evidence="1 2">
    <name type="scientific">Pedobacter nyackensis</name>
    <dbReference type="NCBI Taxonomy" id="475255"/>
    <lineage>
        <taxon>Bacteria</taxon>
        <taxon>Pseudomonadati</taxon>
        <taxon>Bacteroidota</taxon>
        <taxon>Sphingobacteriia</taxon>
        <taxon>Sphingobacteriales</taxon>
        <taxon>Sphingobacteriaceae</taxon>
        <taxon>Pedobacter</taxon>
    </lineage>
</organism>